<keyword evidence="2" id="KW-1185">Reference proteome</keyword>
<dbReference type="AlphaFoldDB" id="A0A0G4PGV8"/>
<accession>A0A0G4PGV8</accession>
<gene>
    <name evidence="1" type="ORF">PCAMFM013_S015g000046</name>
</gene>
<evidence type="ECO:0000313" key="1">
    <source>
        <dbReference type="EMBL" id="CRL25460.1"/>
    </source>
</evidence>
<organism evidence="1 2">
    <name type="scientific">Penicillium camemberti (strain FM 013)</name>
    <dbReference type="NCBI Taxonomy" id="1429867"/>
    <lineage>
        <taxon>Eukaryota</taxon>
        <taxon>Fungi</taxon>
        <taxon>Dikarya</taxon>
        <taxon>Ascomycota</taxon>
        <taxon>Pezizomycotina</taxon>
        <taxon>Eurotiomycetes</taxon>
        <taxon>Eurotiomycetidae</taxon>
        <taxon>Eurotiales</taxon>
        <taxon>Aspergillaceae</taxon>
        <taxon>Penicillium</taxon>
    </lineage>
</organism>
<sequence>MKPGSVPLWAFPLQQLVRSGLCDASLSLSRGPINIDQLWNMSLIPLSFIHEISS</sequence>
<protein>
    <submittedName>
        <fullName evidence="1">Str. FM013</fullName>
    </submittedName>
</protein>
<reference evidence="1 2" key="1">
    <citation type="journal article" date="2014" name="Nat. Commun.">
        <title>Multiple recent horizontal transfers of a large genomic region in cheese making fungi.</title>
        <authorList>
            <person name="Cheeseman K."/>
            <person name="Ropars J."/>
            <person name="Renault P."/>
            <person name="Dupont J."/>
            <person name="Gouzy J."/>
            <person name="Branca A."/>
            <person name="Abraham A.L."/>
            <person name="Ceppi M."/>
            <person name="Conseiller E."/>
            <person name="Debuchy R."/>
            <person name="Malagnac F."/>
            <person name="Goarin A."/>
            <person name="Silar P."/>
            <person name="Lacoste S."/>
            <person name="Sallet E."/>
            <person name="Bensimon A."/>
            <person name="Giraud T."/>
            <person name="Brygoo Y."/>
        </authorList>
    </citation>
    <scope>NUCLEOTIDE SEQUENCE [LARGE SCALE GENOMIC DNA]</scope>
    <source>
        <strain evidence="2">FM 013</strain>
    </source>
</reference>
<name>A0A0G4PGV8_PENC3</name>
<dbReference type="Proteomes" id="UP000053732">
    <property type="component" value="Unassembled WGS sequence"/>
</dbReference>
<proteinExistence type="predicted"/>
<evidence type="ECO:0000313" key="2">
    <source>
        <dbReference type="Proteomes" id="UP000053732"/>
    </source>
</evidence>
<dbReference type="EMBL" id="HG793148">
    <property type="protein sequence ID" value="CRL25460.1"/>
    <property type="molecule type" value="Genomic_DNA"/>
</dbReference>